<organism evidence="2 3">
    <name type="scientific">Phytophthora nicotianae P1976</name>
    <dbReference type="NCBI Taxonomy" id="1317066"/>
    <lineage>
        <taxon>Eukaryota</taxon>
        <taxon>Sar</taxon>
        <taxon>Stramenopiles</taxon>
        <taxon>Oomycota</taxon>
        <taxon>Peronosporomycetes</taxon>
        <taxon>Peronosporales</taxon>
        <taxon>Peronosporaceae</taxon>
        <taxon>Phytophthora</taxon>
    </lineage>
</organism>
<evidence type="ECO:0000313" key="2">
    <source>
        <dbReference type="EMBL" id="ETO70819.1"/>
    </source>
</evidence>
<dbReference type="EMBL" id="ANJA01002265">
    <property type="protein sequence ID" value="ETO70819.1"/>
    <property type="molecule type" value="Genomic_DNA"/>
</dbReference>
<protein>
    <submittedName>
        <fullName evidence="2">Uncharacterized protein</fullName>
    </submittedName>
</protein>
<sequence length="53" mass="5992">MCQVKTYTRVPPMTERCQTTGRKRSKTAVIRMEELIVAVLSEVVGVAVINWLV</sequence>
<name>A0A080ZW08_PHYNI</name>
<dbReference type="AlphaFoldDB" id="A0A080ZW08"/>
<feature type="transmembrane region" description="Helical" evidence="1">
    <location>
        <begin position="32"/>
        <end position="52"/>
    </location>
</feature>
<evidence type="ECO:0000256" key="1">
    <source>
        <dbReference type="SAM" id="Phobius"/>
    </source>
</evidence>
<accession>A0A080ZW08</accession>
<dbReference type="Proteomes" id="UP000028582">
    <property type="component" value="Unassembled WGS sequence"/>
</dbReference>
<keyword evidence="1" id="KW-1133">Transmembrane helix</keyword>
<keyword evidence="1" id="KW-0812">Transmembrane</keyword>
<gene>
    <name evidence="2" type="ORF">F444_12749</name>
</gene>
<evidence type="ECO:0000313" key="3">
    <source>
        <dbReference type="Proteomes" id="UP000028582"/>
    </source>
</evidence>
<keyword evidence="1" id="KW-0472">Membrane</keyword>
<reference evidence="2 3" key="1">
    <citation type="submission" date="2013-11" db="EMBL/GenBank/DDBJ databases">
        <title>The Genome Sequence of Phytophthora parasitica P1976.</title>
        <authorList>
            <consortium name="The Broad Institute Genomics Platform"/>
            <person name="Russ C."/>
            <person name="Tyler B."/>
            <person name="Panabieres F."/>
            <person name="Shan W."/>
            <person name="Tripathy S."/>
            <person name="Grunwald N."/>
            <person name="Machado M."/>
            <person name="Johnson C.S."/>
            <person name="Walker B."/>
            <person name="Young S."/>
            <person name="Zeng Q."/>
            <person name="Gargeya S."/>
            <person name="Fitzgerald M."/>
            <person name="Haas B."/>
            <person name="Abouelleil A."/>
            <person name="Allen A.W."/>
            <person name="Alvarado L."/>
            <person name="Arachchi H.M."/>
            <person name="Berlin A.M."/>
            <person name="Chapman S.B."/>
            <person name="Gainer-Dewar J."/>
            <person name="Goldberg J."/>
            <person name="Griggs A."/>
            <person name="Gujja S."/>
            <person name="Hansen M."/>
            <person name="Howarth C."/>
            <person name="Imamovic A."/>
            <person name="Ireland A."/>
            <person name="Larimer J."/>
            <person name="McCowan C."/>
            <person name="Murphy C."/>
            <person name="Pearson M."/>
            <person name="Poon T.W."/>
            <person name="Priest M."/>
            <person name="Roberts A."/>
            <person name="Saif S."/>
            <person name="Shea T."/>
            <person name="Sisk P."/>
            <person name="Sykes S."/>
            <person name="Wortman J."/>
            <person name="Nusbaum C."/>
            <person name="Birren B."/>
        </authorList>
    </citation>
    <scope>NUCLEOTIDE SEQUENCE [LARGE SCALE GENOMIC DNA]</scope>
    <source>
        <strain evidence="2 3">P1976</strain>
    </source>
</reference>
<comment type="caution">
    <text evidence="2">The sequence shown here is derived from an EMBL/GenBank/DDBJ whole genome shotgun (WGS) entry which is preliminary data.</text>
</comment>
<proteinExistence type="predicted"/>